<accession>A0A150MDW4</accession>
<feature type="region of interest" description="Disordered" evidence="1">
    <location>
        <begin position="1"/>
        <end position="23"/>
    </location>
</feature>
<evidence type="ECO:0000256" key="1">
    <source>
        <dbReference type="SAM" id="MobiDB-lite"/>
    </source>
</evidence>
<dbReference type="Proteomes" id="UP000075683">
    <property type="component" value="Unassembled WGS sequence"/>
</dbReference>
<comment type="caution">
    <text evidence="2">The sequence shown here is derived from an EMBL/GenBank/DDBJ whole genome shotgun (WGS) entry which is preliminary data.</text>
</comment>
<name>A0A150MDW4_9BACI</name>
<dbReference type="AlphaFoldDB" id="A0A150MDW4"/>
<feature type="compositionally biased region" description="Basic and acidic residues" evidence="1">
    <location>
        <begin position="1"/>
        <end position="13"/>
    </location>
</feature>
<proteinExistence type="predicted"/>
<dbReference type="EMBL" id="LQYT01000009">
    <property type="protein sequence ID" value="KYD22643.1"/>
    <property type="molecule type" value="Genomic_DNA"/>
</dbReference>
<sequence>MGKGKVEWRREASGGRGRGIGREFAETGGISCGNKTGGAVSRPPFAASFSIKAQRLWSRSVPGFAYPFRRIPSGLRSPHARNGTPSAALP</sequence>
<evidence type="ECO:0000313" key="2">
    <source>
        <dbReference type="EMBL" id="KYD22643.1"/>
    </source>
</evidence>
<dbReference type="STRING" id="301148.B4135_1126"/>
<evidence type="ECO:0000313" key="3">
    <source>
        <dbReference type="Proteomes" id="UP000075683"/>
    </source>
</evidence>
<protein>
    <submittedName>
        <fullName evidence="2">Uncharacterized protein</fullName>
    </submittedName>
</protein>
<organism evidence="2 3">
    <name type="scientific">Caldibacillus debilis</name>
    <dbReference type="NCBI Taxonomy" id="301148"/>
    <lineage>
        <taxon>Bacteria</taxon>
        <taxon>Bacillati</taxon>
        <taxon>Bacillota</taxon>
        <taxon>Bacilli</taxon>
        <taxon>Bacillales</taxon>
        <taxon>Bacillaceae</taxon>
        <taxon>Caldibacillus</taxon>
    </lineage>
</organism>
<reference evidence="2 3" key="1">
    <citation type="submission" date="2016-01" db="EMBL/GenBank/DDBJ databases">
        <title>Draft Genome Sequences of Seven Thermophilic Sporeformers Isolated from Foods.</title>
        <authorList>
            <person name="Berendsen E.M."/>
            <person name="Wells-Bennik M.H."/>
            <person name="Krawcyk A.O."/>
            <person name="De Jong A."/>
            <person name="Holsappel S."/>
            <person name="Eijlander R.T."/>
            <person name="Kuipers O.P."/>
        </authorList>
    </citation>
    <scope>NUCLEOTIDE SEQUENCE [LARGE SCALE GENOMIC DNA]</scope>
    <source>
        <strain evidence="2 3">B4135</strain>
    </source>
</reference>
<feature type="region of interest" description="Disordered" evidence="1">
    <location>
        <begin position="71"/>
        <end position="90"/>
    </location>
</feature>
<gene>
    <name evidence="2" type="ORF">B4135_1126</name>
</gene>